<evidence type="ECO:0000256" key="2">
    <source>
        <dbReference type="PROSITE-ProRule" id="PRU00035"/>
    </source>
</evidence>
<feature type="domain" description="Bromo" evidence="3">
    <location>
        <begin position="17"/>
        <end position="89"/>
    </location>
</feature>
<organism evidence="4 5">
    <name type="scientific">Trichomonas vaginalis (strain ATCC PRA-98 / G3)</name>
    <dbReference type="NCBI Taxonomy" id="412133"/>
    <lineage>
        <taxon>Eukaryota</taxon>
        <taxon>Metamonada</taxon>
        <taxon>Parabasalia</taxon>
        <taxon>Trichomonadida</taxon>
        <taxon>Trichomonadidae</taxon>
        <taxon>Trichomonas</taxon>
    </lineage>
</organism>
<reference evidence="4" key="2">
    <citation type="journal article" date="2007" name="Science">
        <title>Draft genome sequence of the sexually transmitted pathogen Trichomonas vaginalis.</title>
        <authorList>
            <person name="Carlton J.M."/>
            <person name="Hirt R.P."/>
            <person name="Silva J.C."/>
            <person name="Delcher A.L."/>
            <person name="Schatz M."/>
            <person name="Zhao Q."/>
            <person name="Wortman J.R."/>
            <person name="Bidwell S.L."/>
            <person name="Alsmark U.C.M."/>
            <person name="Besteiro S."/>
            <person name="Sicheritz-Ponten T."/>
            <person name="Noel C.J."/>
            <person name="Dacks J.B."/>
            <person name="Foster P.G."/>
            <person name="Simillion C."/>
            <person name="Van de Peer Y."/>
            <person name="Miranda-Saavedra D."/>
            <person name="Barton G.J."/>
            <person name="Westrop G.D."/>
            <person name="Mueller S."/>
            <person name="Dessi D."/>
            <person name="Fiori P.L."/>
            <person name="Ren Q."/>
            <person name="Paulsen I."/>
            <person name="Zhang H."/>
            <person name="Bastida-Corcuera F.D."/>
            <person name="Simoes-Barbosa A."/>
            <person name="Brown M.T."/>
            <person name="Hayes R.D."/>
            <person name="Mukherjee M."/>
            <person name="Okumura C.Y."/>
            <person name="Schneider R."/>
            <person name="Smith A.J."/>
            <person name="Vanacova S."/>
            <person name="Villalvazo M."/>
            <person name="Haas B.J."/>
            <person name="Pertea M."/>
            <person name="Feldblyum T.V."/>
            <person name="Utterback T.R."/>
            <person name="Shu C.L."/>
            <person name="Osoegawa K."/>
            <person name="de Jong P.J."/>
            <person name="Hrdy I."/>
            <person name="Horvathova L."/>
            <person name="Zubacova Z."/>
            <person name="Dolezal P."/>
            <person name="Malik S.B."/>
            <person name="Logsdon J.M. Jr."/>
            <person name="Henze K."/>
            <person name="Gupta A."/>
            <person name="Wang C.C."/>
            <person name="Dunne R.L."/>
            <person name="Upcroft J.A."/>
            <person name="Upcroft P."/>
            <person name="White O."/>
            <person name="Salzberg S.L."/>
            <person name="Tang P."/>
            <person name="Chiu C.-H."/>
            <person name="Lee Y.-S."/>
            <person name="Embley T.M."/>
            <person name="Coombs G.H."/>
            <person name="Mottram J.C."/>
            <person name="Tachezy J."/>
            <person name="Fraser-Liggett C.M."/>
            <person name="Johnson P.J."/>
        </authorList>
    </citation>
    <scope>NUCLEOTIDE SEQUENCE [LARGE SCALE GENOMIC DNA]</scope>
    <source>
        <strain evidence="4">G3</strain>
    </source>
</reference>
<evidence type="ECO:0000256" key="1">
    <source>
        <dbReference type="ARBA" id="ARBA00023117"/>
    </source>
</evidence>
<dbReference type="InterPro" id="IPR036427">
    <property type="entry name" value="Bromodomain-like_sf"/>
</dbReference>
<dbReference type="SMART" id="SM00297">
    <property type="entry name" value="BROMO"/>
    <property type="match status" value="1"/>
</dbReference>
<dbReference type="PRINTS" id="PR00503">
    <property type="entry name" value="BROMODOMAIN"/>
</dbReference>
<protein>
    <submittedName>
        <fullName evidence="4">Bromodomain containing protein</fullName>
    </submittedName>
</protein>
<evidence type="ECO:0000259" key="3">
    <source>
        <dbReference type="PROSITE" id="PS50014"/>
    </source>
</evidence>
<dbReference type="KEGG" id="tva:4773361"/>
<dbReference type="VEuPathDB" id="TrichDB:TVAG_224340"/>
<dbReference type="Pfam" id="PF00439">
    <property type="entry name" value="Bromodomain"/>
    <property type="match status" value="1"/>
</dbReference>
<keyword evidence="5" id="KW-1185">Reference proteome</keyword>
<dbReference type="Proteomes" id="UP000001542">
    <property type="component" value="Unassembled WGS sequence"/>
</dbReference>
<dbReference type="SMR" id="A2DW57"/>
<gene>
    <name evidence="4" type="ORF">TVAG_224340</name>
</gene>
<dbReference type="InParanoid" id="A2DW57"/>
<dbReference type="PANTHER" id="PTHR46136">
    <property type="entry name" value="TRANSCRIPTION FACTOR GTE8"/>
    <property type="match status" value="1"/>
</dbReference>
<reference evidence="4" key="1">
    <citation type="submission" date="2006-10" db="EMBL/GenBank/DDBJ databases">
        <authorList>
            <person name="Amadeo P."/>
            <person name="Zhao Q."/>
            <person name="Wortman J."/>
            <person name="Fraser-Liggett C."/>
            <person name="Carlton J."/>
        </authorList>
    </citation>
    <scope>NUCLEOTIDE SEQUENCE</scope>
    <source>
        <strain evidence="4">G3</strain>
    </source>
</reference>
<dbReference type="PANTHER" id="PTHR46136:SF1">
    <property type="entry name" value="TRANSCRIPTION FACTOR GTE11-RELATED"/>
    <property type="match status" value="1"/>
</dbReference>
<dbReference type="Gene3D" id="1.20.920.10">
    <property type="entry name" value="Bromodomain-like"/>
    <property type="match status" value="1"/>
</dbReference>
<dbReference type="RefSeq" id="XP_001327581.1">
    <property type="nucleotide sequence ID" value="XM_001327546.1"/>
</dbReference>
<sequence length="155" mass="18401">MNSIEEKFSLDFTNYLLDHPLSILFRYPVDPVNDQVPDYFETVHNPMDLTTVRDKISRKSYSDSFEWKADIMLIWNNAIEYHSKKKATKYIVDYAKYFQRKCMKKLAFLPKKEEDLWFLKLQKVNSKINKILAAKAFSDSIIPRLHEFAITPPTK</sequence>
<dbReference type="AlphaFoldDB" id="A2DW57"/>
<dbReference type="STRING" id="5722.A2DW57"/>
<proteinExistence type="predicted"/>
<dbReference type="OrthoDB" id="21449at2759"/>
<dbReference type="InterPro" id="IPR001487">
    <property type="entry name" value="Bromodomain"/>
</dbReference>
<dbReference type="InterPro" id="IPR018359">
    <property type="entry name" value="Bromodomain_CS"/>
</dbReference>
<evidence type="ECO:0000313" key="4">
    <source>
        <dbReference type="EMBL" id="EAY15358.1"/>
    </source>
</evidence>
<name>A2DW57_TRIV3</name>
<dbReference type="InterPro" id="IPR052442">
    <property type="entry name" value="Env_Response_Regulator"/>
</dbReference>
<dbReference type="EMBL" id="DS113257">
    <property type="protein sequence ID" value="EAY15358.1"/>
    <property type="molecule type" value="Genomic_DNA"/>
</dbReference>
<dbReference type="VEuPathDB" id="TrichDB:TVAGG3_0804740"/>
<accession>A2DW57</accession>
<evidence type="ECO:0000313" key="5">
    <source>
        <dbReference type="Proteomes" id="UP000001542"/>
    </source>
</evidence>
<dbReference type="SUPFAM" id="SSF47370">
    <property type="entry name" value="Bromodomain"/>
    <property type="match status" value="1"/>
</dbReference>
<dbReference type="PROSITE" id="PS50014">
    <property type="entry name" value="BROMODOMAIN_2"/>
    <property type="match status" value="1"/>
</dbReference>
<dbReference type="PROSITE" id="PS00633">
    <property type="entry name" value="BROMODOMAIN_1"/>
    <property type="match status" value="1"/>
</dbReference>
<keyword evidence="1 2" id="KW-0103">Bromodomain</keyword>
<dbReference type="eggNOG" id="KOG1778">
    <property type="taxonomic scope" value="Eukaryota"/>
</dbReference>